<feature type="region of interest" description="Disordered" evidence="1">
    <location>
        <begin position="659"/>
        <end position="681"/>
    </location>
</feature>
<comment type="caution">
    <text evidence="3">The sequence shown here is derived from an EMBL/GenBank/DDBJ whole genome shotgun (WGS) entry which is preliminary data.</text>
</comment>
<sequence length="855" mass="95994">MPTLIFKAFEVMPLLSRSLQFIGTATSNGTFKAAMSSSSFNARDRNHWRRGFCDRAPARGYEGLIKVEAFVSGDSHVSDVRAANYGHRQGYPQQQFWPWKPSPPPFRAGPPPKSADHRNWIFAASQPTPDRERFKVLSYNILADYLALNHQSDLYSHIPSHILAWEWRKRRLFIEFGLWSPDIMCLQEVDQFCDLEGELAIRGYAGIWKMRTGNAVDGCAIFWRTNRFQLRHEEHIEFSKLGLRDNVAQICVLESKMRCLAENAAFPASYHQLSCANQVVVCNTHVLYNPKRGEIKLGQVRVLLDRAFAISRAWNDAPVIVCGDFNSIPMSPLYKFIATQKLNLSGLARDHISGQYSATLQSRPKSYYSLYRPQTFGRYASQSTFGAQESYCKTRLDSQDNMRNSSPTEKAPMISYQDVEQKAHGQISPGATTIKLGGTEVEVSSTYPELANMHGRTSEICSQHDNIDAGKNSEEVHILHESCSDHKVSRGCADLANEIKLTSTSSMDNSTAAPIHNSVSHSFQIDRNTNGNPPPFCSYKEDFSTVDSSKVDTLSEEKSCTSCAILEAHMVENKENSITGSAVTEKAGSIITYHYSGEDNKLDVYNFDGSHVSDRMSVISCIEDDKIMGNMNSCGHCKKVSSDKILEEIPVLFGNLSEDATSTKNSQSSKLPGLEENEDSQSPELFGMEENADSNFFKELLGVEDDNQTLKDVNSSNAELQENSSFPLASAVSNVERRFYNPYWWSPMEMEIASGKEKCTIVEHPWKLRSVYTDVEDYTGTKDSSREPQVTSYNQQFMGTVDYIWCSEELQTVKVLDTIPRHVLQRTPGFPTQKWGSDHIALACELAFSKGSQNK</sequence>
<organism evidence="3 4">
    <name type="scientific">Dendrobium nobile</name>
    <name type="common">Orchid</name>
    <dbReference type="NCBI Taxonomy" id="94219"/>
    <lineage>
        <taxon>Eukaryota</taxon>
        <taxon>Viridiplantae</taxon>
        <taxon>Streptophyta</taxon>
        <taxon>Embryophyta</taxon>
        <taxon>Tracheophyta</taxon>
        <taxon>Spermatophyta</taxon>
        <taxon>Magnoliopsida</taxon>
        <taxon>Liliopsida</taxon>
        <taxon>Asparagales</taxon>
        <taxon>Orchidaceae</taxon>
        <taxon>Epidendroideae</taxon>
        <taxon>Malaxideae</taxon>
        <taxon>Dendrobiinae</taxon>
        <taxon>Dendrobium</taxon>
    </lineage>
</organism>
<dbReference type="Gene3D" id="3.60.10.10">
    <property type="entry name" value="Endonuclease/exonuclease/phosphatase"/>
    <property type="match status" value="2"/>
</dbReference>
<dbReference type="PANTHER" id="PTHR12121:SF85">
    <property type="entry name" value="CARBON CATABOLITE REPRESSOR PROTEIN 4 HOMOLOG 6"/>
    <property type="match status" value="1"/>
</dbReference>
<dbReference type="InterPro" id="IPR050410">
    <property type="entry name" value="CCR4/nocturin_mRNA_transcr"/>
</dbReference>
<dbReference type="Pfam" id="PF03372">
    <property type="entry name" value="Exo_endo_phos"/>
    <property type="match status" value="1"/>
</dbReference>
<accession>A0A8T3BLC1</accession>
<dbReference type="Proteomes" id="UP000829196">
    <property type="component" value="Unassembled WGS sequence"/>
</dbReference>
<feature type="compositionally biased region" description="Polar residues" evidence="1">
    <location>
        <begin position="659"/>
        <end position="670"/>
    </location>
</feature>
<gene>
    <name evidence="3" type="ORF">KFK09_009584</name>
</gene>
<dbReference type="InterPro" id="IPR036691">
    <property type="entry name" value="Endo/exonu/phosph_ase_sf"/>
</dbReference>
<name>A0A8T3BLC1_DENNO</name>
<protein>
    <recommendedName>
        <fullName evidence="2">Endonuclease/exonuclease/phosphatase domain-containing protein</fullName>
    </recommendedName>
</protein>
<reference evidence="3" key="1">
    <citation type="journal article" date="2022" name="Front. Genet.">
        <title>Chromosome-Scale Assembly of the Dendrobium nobile Genome Provides Insights Into the Molecular Mechanism of the Biosynthesis of the Medicinal Active Ingredient of Dendrobium.</title>
        <authorList>
            <person name="Xu Q."/>
            <person name="Niu S.-C."/>
            <person name="Li K.-L."/>
            <person name="Zheng P.-J."/>
            <person name="Zhang X.-J."/>
            <person name="Jia Y."/>
            <person name="Liu Y."/>
            <person name="Niu Y.-X."/>
            <person name="Yu L.-H."/>
            <person name="Chen D.-F."/>
            <person name="Zhang G.-Q."/>
        </authorList>
    </citation>
    <scope>NUCLEOTIDE SEQUENCE</scope>
    <source>
        <tissue evidence="3">Leaf</tissue>
    </source>
</reference>
<dbReference type="PANTHER" id="PTHR12121">
    <property type="entry name" value="CARBON CATABOLITE REPRESSOR PROTEIN 4"/>
    <property type="match status" value="1"/>
</dbReference>
<dbReference type="OrthoDB" id="428734at2759"/>
<dbReference type="EMBL" id="JAGYWB010000008">
    <property type="protein sequence ID" value="KAI0513559.1"/>
    <property type="molecule type" value="Genomic_DNA"/>
</dbReference>
<dbReference type="SUPFAM" id="SSF56219">
    <property type="entry name" value="DNase I-like"/>
    <property type="match status" value="1"/>
</dbReference>
<feature type="domain" description="Endonuclease/exonuclease/phosphatase" evidence="2">
    <location>
        <begin position="161"/>
        <end position="378"/>
    </location>
</feature>
<dbReference type="SMR" id="A0A8T3BLC1"/>
<dbReference type="GO" id="GO:0000175">
    <property type="term" value="F:3'-5'-RNA exonuclease activity"/>
    <property type="evidence" value="ECO:0007669"/>
    <property type="project" value="TreeGrafter"/>
</dbReference>
<evidence type="ECO:0000256" key="1">
    <source>
        <dbReference type="SAM" id="MobiDB-lite"/>
    </source>
</evidence>
<evidence type="ECO:0000259" key="2">
    <source>
        <dbReference type="Pfam" id="PF03372"/>
    </source>
</evidence>
<keyword evidence="4" id="KW-1185">Reference proteome</keyword>
<proteinExistence type="predicted"/>
<evidence type="ECO:0000313" key="4">
    <source>
        <dbReference type="Proteomes" id="UP000829196"/>
    </source>
</evidence>
<evidence type="ECO:0000313" key="3">
    <source>
        <dbReference type="EMBL" id="KAI0513559.1"/>
    </source>
</evidence>
<dbReference type="AlphaFoldDB" id="A0A8T3BLC1"/>
<dbReference type="InterPro" id="IPR005135">
    <property type="entry name" value="Endo/exonuclease/phosphatase"/>
</dbReference>